<dbReference type="RefSeq" id="WP_369060241.1">
    <property type="nucleotide sequence ID" value="NZ_CP158375.1"/>
</dbReference>
<name>A0AB39KTC6_9CAUL</name>
<feature type="transmembrane region" description="Helical" evidence="9">
    <location>
        <begin position="433"/>
        <end position="455"/>
    </location>
</feature>
<dbReference type="GO" id="GO:0042742">
    <property type="term" value="P:defense response to bacterium"/>
    <property type="evidence" value="ECO:0007669"/>
    <property type="project" value="UniProtKB-KW"/>
</dbReference>
<keyword evidence="3 7" id="KW-0081">Bacteriolytic enzyme</keyword>
<comment type="similarity">
    <text evidence="7">Belongs to the glycosyl hydrolase 24 family.</text>
</comment>
<dbReference type="HAMAP" id="MF_04110">
    <property type="entry name" value="ENDOLYSIN_T4"/>
    <property type="match status" value="1"/>
</dbReference>
<evidence type="ECO:0000256" key="5">
    <source>
        <dbReference type="ARBA" id="ARBA00023200"/>
    </source>
</evidence>
<dbReference type="InterPro" id="IPR023346">
    <property type="entry name" value="Lysozyme-like_dom_sf"/>
</dbReference>
<dbReference type="PANTHER" id="PTHR38107:SF3">
    <property type="entry name" value="LYSOZYME RRRD-RELATED"/>
    <property type="match status" value="1"/>
</dbReference>
<dbReference type="InterPro" id="IPR002196">
    <property type="entry name" value="Glyco_hydro_24"/>
</dbReference>
<dbReference type="SUPFAM" id="SSF53955">
    <property type="entry name" value="Lysozyme-like"/>
    <property type="match status" value="1"/>
</dbReference>
<evidence type="ECO:0000313" key="10">
    <source>
        <dbReference type="EMBL" id="XDO97187.1"/>
    </source>
</evidence>
<evidence type="ECO:0000256" key="9">
    <source>
        <dbReference type="SAM" id="Phobius"/>
    </source>
</evidence>
<evidence type="ECO:0000256" key="3">
    <source>
        <dbReference type="ARBA" id="ARBA00022638"/>
    </source>
</evidence>
<sequence>MKPRHQVSRTAIDLIKGFEGCRQKAVQLPDGRWTIGYGHTLTAREGAVVTEPDAEALLMYDLIAVAHAINELTFTPLNQNQFDALSCFAFNIGIDAFRHSAVLRRINEGALIQAACAMEMWRKADFEGERIVIDALVRRRAAEKTLFLTPQGGKWVAAPSPLLQPKVDYDAALTVPVQTPTAVTAVFEDGKARVERDQGQPQSAPVPEPEVVSASERAAEGVGARLSAIFADETEPKPAPPEPEPVAPLVPEAERKPFLWSPEPAAAAEAAPEAPDVVLAPEAHDELHQPVEDASDEPIFTLPGVSSFDPHPDEEPEAARALTPEGQDAQVEVAAPHAFEGTDQELKPAETVAYSEPPPRILHVEAAPPPEHQDEQAFSWITPQRRARRGKDGQPVRGGFTMPAVAGVTGAVAFAFSVLMIPNAAPDPNGDPTIGLMILWGFGALGIALFGWAAYRLLTLLGGAEKDDDKA</sequence>
<evidence type="ECO:0000256" key="7">
    <source>
        <dbReference type="RuleBase" id="RU003788"/>
    </source>
</evidence>
<dbReference type="PANTHER" id="PTHR38107">
    <property type="match status" value="1"/>
</dbReference>
<keyword evidence="2 7" id="KW-0929">Antimicrobial</keyword>
<evidence type="ECO:0000256" key="8">
    <source>
        <dbReference type="SAM" id="MobiDB-lite"/>
    </source>
</evidence>
<protein>
    <recommendedName>
        <fullName evidence="7">Lysozyme</fullName>
        <ecNumber evidence="7">3.2.1.17</ecNumber>
    </recommendedName>
</protein>
<dbReference type="GO" id="GO:0003796">
    <property type="term" value="F:lysozyme activity"/>
    <property type="evidence" value="ECO:0007669"/>
    <property type="project" value="UniProtKB-EC"/>
</dbReference>
<feature type="region of interest" description="Disordered" evidence="8">
    <location>
        <begin position="192"/>
        <end position="212"/>
    </location>
</feature>
<organism evidence="10">
    <name type="scientific">Caulobacter sp. 73W</name>
    <dbReference type="NCBI Taxonomy" id="3161137"/>
    <lineage>
        <taxon>Bacteria</taxon>
        <taxon>Pseudomonadati</taxon>
        <taxon>Pseudomonadota</taxon>
        <taxon>Alphaproteobacteria</taxon>
        <taxon>Caulobacterales</taxon>
        <taxon>Caulobacteraceae</taxon>
        <taxon>Caulobacter</taxon>
    </lineage>
</organism>
<proteinExistence type="inferred from homology"/>
<evidence type="ECO:0000256" key="1">
    <source>
        <dbReference type="ARBA" id="ARBA00000632"/>
    </source>
</evidence>
<dbReference type="GO" id="GO:0031640">
    <property type="term" value="P:killing of cells of another organism"/>
    <property type="evidence" value="ECO:0007669"/>
    <property type="project" value="UniProtKB-KW"/>
</dbReference>
<comment type="catalytic activity">
    <reaction evidence="1 7">
        <text>Hydrolysis of (1-&gt;4)-beta-linkages between N-acetylmuramic acid and N-acetyl-D-glucosamine residues in a peptidoglycan and between N-acetyl-D-glucosamine residues in chitodextrins.</text>
        <dbReference type="EC" id="3.2.1.17"/>
    </reaction>
</comment>
<keyword evidence="4 7" id="KW-0378">Hydrolase</keyword>
<dbReference type="Gene3D" id="1.10.530.40">
    <property type="match status" value="1"/>
</dbReference>
<dbReference type="AlphaFoldDB" id="A0AB39KTC6"/>
<dbReference type="InterPro" id="IPR033907">
    <property type="entry name" value="Endolysin_autolysin"/>
</dbReference>
<keyword evidence="9" id="KW-0812">Transmembrane</keyword>
<dbReference type="GO" id="GO:0016998">
    <property type="term" value="P:cell wall macromolecule catabolic process"/>
    <property type="evidence" value="ECO:0007669"/>
    <property type="project" value="InterPro"/>
</dbReference>
<gene>
    <name evidence="10" type="ORF">ABOZ73_01835</name>
</gene>
<dbReference type="Pfam" id="PF00959">
    <property type="entry name" value="Phage_lysozyme"/>
    <property type="match status" value="1"/>
</dbReference>
<dbReference type="InterPro" id="IPR051018">
    <property type="entry name" value="Bacteriophage_GH24"/>
</dbReference>
<evidence type="ECO:0000256" key="4">
    <source>
        <dbReference type="ARBA" id="ARBA00022801"/>
    </source>
</evidence>
<dbReference type="EC" id="3.2.1.17" evidence="7"/>
<keyword evidence="5" id="KW-1035">Host cytoplasm</keyword>
<keyword evidence="9" id="KW-1133">Transmembrane helix</keyword>
<keyword evidence="9" id="KW-0472">Membrane</keyword>
<dbReference type="CDD" id="cd00737">
    <property type="entry name" value="lyz_endolysin_autolysin"/>
    <property type="match status" value="1"/>
</dbReference>
<dbReference type="EMBL" id="CP158375">
    <property type="protein sequence ID" value="XDO97187.1"/>
    <property type="molecule type" value="Genomic_DNA"/>
</dbReference>
<dbReference type="GO" id="GO:0009253">
    <property type="term" value="P:peptidoglycan catabolic process"/>
    <property type="evidence" value="ECO:0007669"/>
    <property type="project" value="InterPro"/>
</dbReference>
<keyword evidence="6 7" id="KW-0326">Glycosidase</keyword>
<feature type="transmembrane region" description="Helical" evidence="9">
    <location>
        <begin position="398"/>
        <end position="421"/>
    </location>
</feature>
<dbReference type="InterPro" id="IPR034690">
    <property type="entry name" value="Endolysin_T4_type"/>
</dbReference>
<dbReference type="InterPro" id="IPR023347">
    <property type="entry name" value="Lysozyme_dom_sf"/>
</dbReference>
<evidence type="ECO:0000256" key="2">
    <source>
        <dbReference type="ARBA" id="ARBA00022529"/>
    </source>
</evidence>
<evidence type="ECO:0000256" key="6">
    <source>
        <dbReference type="ARBA" id="ARBA00023295"/>
    </source>
</evidence>
<accession>A0AB39KTC6</accession>
<reference evidence="10" key="1">
    <citation type="submission" date="2024-06" db="EMBL/GenBank/DDBJ databases">
        <title>Caulobacter inopinatus, sp. nov.</title>
        <authorList>
            <person name="Donachie S.P."/>
        </authorList>
    </citation>
    <scope>NUCLEOTIDE SEQUENCE</scope>
    <source>
        <strain evidence="10">73W</strain>
    </source>
</reference>